<gene>
    <name evidence="1" type="ORF">APZ42_018848</name>
</gene>
<comment type="caution">
    <text evidence="1">The sequence shown here is derived from an EMBL/GenBank/DDBJ whole genome shotgun (WGS) entry which is preliminary data.</text>
</comment>
<dbReference type="AlphaFoldDB" id="A0A0P6DAM3"/>
<protein>
    <submittedName>
        <fullName evidence="1">Uncharacterized protein</fullName>
    </submittedName>
</protein>
<proteinExistence type="predicted"/>
<organism evidence="1 2">
    <name type="scientific">Daphnia magna</name>
    <dbReference type="NCBI Taxonomy" id="35525"/>
    <lineage>
        <taxon>Eukaryota</taxon>
        <taxon>Metazoa</taxon>
        <taxon>Ecdysozoa</taxon>
        <taxon>Arthropoda</taxon>
        <taxon>Crustacea</taxon>
        <taxon>Branchiopoda</taxon>
        <taxon>Diplostraca</taxon>
        <taxon>Cladocera</taxon>
        <taxon>Anomopoda</taxon>
        <taxon>Daphniidae</taxon>
        <taxon>Daphnia</taxon>
    </lineage>
</organism>
<dbReference type="OrthoDB" id="6365762at2759"/>
<dbReference type="EMBL" id="LRGB01000868">
    <property type="protein sequence ID" value="KZS15639.1"/>
    <property type="molecule type" value="Genomic_DNA"/>
</dbReference>
<reference evidence="1 2" key="1">
    <citation type="submission" date="2016-03" db="EMBL/GenBank/DDBJ databases">
        <title>EvidentialGene: Evidence-directed Construction of Genes on Genomes.</title>
        <authorList>
            <person name="Gilbert D.G."/>
            <person name="Choi J.-H."/>
            <person name="Mockaitis K."/>
            <person name="Colbourne J."/>
            <person name="Pfrender M."/>
        </authorList>
    </citation>
    <scope>NUCLEOTIDE SEQUENCE [LARGE SCALE GENOMIC DNA]</scope>
    <source>
        <strain evidence="1 2">Xinb3</strain>
        <tissue evidence="1">Complete organism</tissue>
    </source>
</reference>
<dbReference type="Proteomes" id="UP000076858">
    <property type="component" value="Unassembled WGS sequence"/>
</dbReference>
<accession>A0A0P6DAM3</accession>
<keyword evidence="2" id="KW-1185">Reference proteome</keyword>
<evidence type="ECO:0000313" key="1">
    <source>
        <dbReference type="EMBL" id="KZS15639.1"/>
    </source>
</evidence>
<name>A0A0P6DAM3_9CRUS</name>
<evidence type="ECO:0000313" key="2">
    <source>
        <dbReference type="Proteomes" id="UP000076858"/>
    </source>
</evidence>
<sequence>MFWTQYKNKFLVLLDPQWPVIDQELFSSCSLTKMRLALSVLVFFVSYAAVIAVAEPQSPDDLSPYYFDPKSDSTPDGLRTVGINVGGYLLSFPRQTRTAVRIVASTITCTLSVANRCGVRAPGGRPGKLRPARPGRPAVVTEQKRVTLENVEENDEEDKEQFPIAPSAVQEVETTSLPTRDARAADPQRFVMSPAFRYHPEDIQSAFESGPYDPSMSLPFHRRYPLPGQQQRQLAVFFPSLFASTTVSTSFGFVFFTVTPSCSVTGTFPQCPNGKQ</sequence>